<dbReference type="STRING" id="285351.SAMN04488035_0702"/>
<dbReference type="PROSITE" id="PS50125">
    <property type="entry name" value="GUANYLATE_CYCLASE_2"/>
    <property type="match status" value="1"/>
</dbReference>
<sequence>MSPQWPAAADELISRLLGGPRELTLAELADVAGLSPEVAQRYWQLVGLPVTNPEAREFTRDDAASLRRLMEAASAEGLDERTMATLIRSVGHSTERLSLWHFEALVDHMVRRYDVSDADARFKVLEEFSRISGALEEQLVHAWRRQVAALAGRISVEFGSDVTDDGRLSPRDGGELPLPRAVGFADIVSFTRLTATLGATELANFIQVFEDRARDVVTANGGRVVKTIGDALLFIADDVATGAKVALGLAQAGQGTGLVGPDGVTARPVRVSLVWGRVLSRFGDVFGPSVNLASRLTDQADPSTVLLDPATARRLAGDPRFALTELPPRDMPGVGEVAPVRLEWAEPDDALGDGPVGVDYTGED</sequence>
<dbReference type="Proteomes" id="UP000198520">
    <property type="component" value="Unassembled WGS sequence"/>
</dbReference>
<reference evidence="4" key="1">
    <citation type="submission" date="2016-10" db="EMBL/GenBank/DDBJ databases">
        <authorList>
            <person name="Varghese N."/>
            <person name="Submissions S."/>
        </authorList>
    </citation>
    <scope>NUCLEOTIDE SEQUENCE [LARGE SCALE GENOMIC DNA]</scope>
    <source>
        <strain evidence="4">DSM 19083</strain>
    </source>
</reference>
<protein>
    <submittedName>
        <fullName evidence="3">Adenylate cyclase</fullName>
    </submittedName>
</protein>
<comment type="similarity">
    <text evidence="1">Belongs to the adenylyl cyclase class-3 family.</text>
</comment>
<dbReference type="InterPro" id="IPR001054">
    <property type="entry name" value="A/G_cyclase"/>
</dbReference>
<feature type="domain" description="Guanylate cyclase" evidence="2">
    <location>
        <begin position="181"/>
        <end position="297"/>
    </location>
</feature>
<proteinExistence type="inferred from homology"/>
<keyword evidence="4" id="KW-1185">Reference proteome</keyword>
<dbReference type="GO" id="GO:0009190">
    <property type="term" value="P:cyclic nucleotide biosynthetic process"/>
    <property type="evidence" value="ECO:0007669"/>
    <property type="project" value="InterPro"/>
</dbReference>
<dbReference type="AlphaFoldDB" id="A0A1I2DSY7"/>
<dbReference type="PANTHER" id="PTHR43081:SF1">
    <property type="entry name" value="ADENYLATE CYCLASE, TERMINAL-DIFFERENTIATION SPECIFIC"/>
    <property type="match status" value="1"/>
</dbReference>
<dbReference type="Pfam" id="PF00211">
    <property type="entry name" value="Guanylate_cyc"/>
    <property type="match status" value="1"/>
</dbReference>
<evidence type="ECO:0000313" key="3">
    <source>
        <dbReference type="EMBL" id="SFE83413.1"/>
    </source>
</evidence>
<evidence type="ECO:0000256" key="1">
    <source>
        <dbReference type="ARBA" id="ARBA00005381"/>
    </source>
</evidence>
<dbReference type="Gene3D" id="3.30.70.1230">
    <property type="entry name" value="Nucleotide cyclase"/>
    <property type="match status" value="1"/>
</dbReference>
<dbReference type="CDD" id="cd07302">
    <property type="entry name" value="CHD"/>
    <property type="match status" value="1"/>
</dbReference>
<evidence type="ECO:0000259" key="2">
    <source>
        <dbReference type="PROSITE" id="PS50125"/>
    </source>
</evidence>
<evidence type="ECO:0000313" key="4">
    <source>
        <dbReference type="Proteomes" id="UP000198520"/>
    </source>
</evidence>
<dbReference type="EMBL" id="FONZ01000001">
    <property type="protein sequence ID" value="SFE83413.1"/>
    <property type="molecule type" value="Genomic_DNA"/>
</dbReference>
<dbReference type="PANTHER" id="PTHR43081">
    <property type="entry name" value="ADENYLATE CYCLASE, TERMINAL-DIFFERENTIATION SPECIFIC-RELATED"/>
    <property type="match status" value="1"/>
</dbReference>
<dbReference type="InterPro" id="IPR029787">
    <property type="entry name" value="Nucleotide_cyclase"/>
</dbReference>
<organism evidence="3 4">
    <name type="scientific">Flavimobilis marinus</name>
    <dbReference type="NCBI Taxonomy" id="285351"/>
    <lineage>
        <taxon>Bacteria</taxon>
        <taxon>Bacillati</taxon>
        <taxon>Actinomycetota</taxon>
        <taxon>Actinomycetes</taxon>
        <taxon>Micrococcales</taxon>
        <taxon>Jonesiaceae</taxon>
        <taxon>Flavimobilis</taxon>
    </lineage>
</organism>
<name>A0A1I2DSY7_9MICO</name>
<dbReference type="InterPro" id="IPR050697">
    <property type="entry name" value="Adenylyl/Guanylyl_Cyclase_3/4"/>
</dbReference>
<dbReference type="RefSeq" id="WP_229828273.1">
    <property type="nucleotide sequence ID" value="NZ_BNAN01000001.1"/>
</dbReference>
<accession>A0A1I2DSY7</accession>
<dbReference type="SUPFAM" id="SSF55073">
    <property type="entry name" value="Nucleotide cyclase"/>
    <property type="match status" value="1"/>
</dbReference>
<gene>
    <name evidence="3" type="ORF">SAMN04488035_0702</name>
</gene>
<dbReference type="GO" id="GO:0035556">
    <property type="term" value="P:intracellular signal transduction"/>
    <property type="evidence" value="ECO:0007669"/>
    <property type="project" value="InterPro"/>
</dbReference>
<dbReference type="GO" id="GO:0004016">
    <property type="term" value="F:adenylate cyclase activity"/>
    <property type="evidence" value="ECO:0007669"/>
    <property type="project" value="UniProtKB-ARBA"/>
</dbReference>
<dbReference type="SMART" id="SM00044">
    <property type="entry name" value="CYCc"/>
    <property type="match status" value="1"/>
</dbReference>